<dbReference type="EMBL" id="GGEC01079141">
    <property type="protein sequence ID" value="MBX59625.1"/>
    <property type="molecule type" value="Transcribed_RNA"/>
</dbReference>
<reference evidence="1" key="1">
    <citation type="submission" date="2018-02" db="EMBL/GenBank/DDBJ databases">
        <title>Rhizophora mucronata_Transcriptome.</title>
        <authorList>
            <person name="Meera S.P."/>
            <person name="Sreeshan A."/>
            <person name="Augustine A."/>
        </authorList>
    </citation>
    <scope>NUCLEOTIDE SEQUENCE</scope>
    <source>
        <tissue evidence="1">Leaf</tissue>
    </source>
</reference>
<name>A0A2P2PY52_RHIMU</name>
<protein>
    <submittedName>
        <fullName evidence="1">Uncharacterized protein</fullName>
    </submittedName>
</protein>
<dbReference type="AlphaFoldDB" id="A0A2P2PY52"/>
<organism evidence="1">
    <name type="scientific">Rhizophora mucronata</name>
    <name type="common">Asiatic mangrove</name>
    <dbReference type="NCBI Taxonomy" id="61149"/>
    <lineage>
        <taxon>Eukaryota</taxon>
        <taxon>Viridiplantae</taxon>
        <taxon>Streptophyta</taxon>
        <taxon>Embryophyta</taxon>
        <taxon>Tracheophyta</taxon>
        <taxon>Spermatophyta</taxon>
        <taxon>Magnoliopsida</taxon>
        <taxon>eudicotyledons</taxon>
        <taxon>Gunneridae</taxon>
        <taxon>Pentapetalae</taxon>
        <taxon>rosids</taxon>
        <taxon>fabids</taxon>
        <taxon>Malpighiales</taxon>
        <taxon>Rhizophoraceae</taxon>
        <taxon>Rhizophora</taxon>
    </lineage>
</organism>
<proteinExistence type="predicted"/>
<evidence type="ECO:0000313" key="1">
    <source>
        <dbReference type="EMBL" id="MBX59625.1"/>
    </source>
</evidence>
<sequence length="16" mass="1874">MSVLQKLRCNADLVHF</sequence>
<accession>A0A2P2PY52</accession>